<evidence type="ECO:0000313" key="3">
    <source>
        <dbReference type="Proteomes" id="UP000644115"/>
    </source>
</evidence>
<name>A0A923SMG4_9FIRM</name>
<dbReference type="Gene3D" id="3.30.310.50">
    <property type="entry name" value="Alpha-D-phosphohexomutase, C-terminal domain"/>
    <property type="match status" value="1"/>
</dbReference>
<accession>A0A923SMG4</accession>
<dbReference type="RefSeq" id="WP_249287600.1">
    <property type="nucleotide sequence ID" value="NZ_JACRWC010000115.1"/>
</dbReference>
<gene>
    <name evidence="2" type="primary">glmM</name>
    <name evidence="2" type="ORF">H8876_09805</name>
</gene>
<proteinExistence type="predicted"/>
<keyword evidence="2" id="KW-0413">Isomerase</keyword>
<dbReference type="EMBL" id="JACRWC010000115">
    <property type="protein sequence ID" value="MBC6000293.1"/>
    <property type="molecule type" value="Genomic_DNA"/>
</dbReference>
<dbReference type="EC" id="5.4.2.10" evidence="2"/>
<reference evidence="2" key="1">
    <citation type="submission" date="2020-08" db="EMBL/GenBank/DDBJ databases">
        <authorList>
            <person name="Liu C."/>
            <person name="Sun Q."/>
        </authorList>
    </citation>
    <scope>NUCLEOTIDE SEQUENCE</scope>
    <source>
        <strain evidence="2">BX16</strain>
    </source>
</reference>
<dbReference type="InterPro" id="IPR005843">
    <property type="entry name" value="A-D-PHexomutase_C"/>
</dbReference>
<organism evidence="2 3">
    <name type="scientific">Lentihominibacter faecis</name>
    <dbReference type="NCBI Taxonomy" id="2764712"/>
    <lineage>
        <taxon>Bacteria</taxon>
        <taxon>Bacillati</taxon>
        <taxon>Bacillota</taxon>
        <taxon>Clostridia</taxon>
        <taxon>Peptostreptococcales</taxon>
        <taxon>Anaerovoracaceae</taxon>
        <taxon>Lentihominibacter</taxon>
    </lineage>
</organism>
<dbReference type="Proteomes" id="UP000644115">
    <property type="component" value="Unassembled WGS sequence"/>
</dbReference>
<dbReference type="GO" id="GO:0008966">
    <property type="term" value="F:phosphoglucosamine mutase activity"/>
    <property type="evidence" value="ECO:0007669"/>
    <property type="project" value="UniProtKB-EC"/>
</dbReference>
<protein>
    <submittedName>
        <fullName evidence="2">Phosphoglucosamine mutase</fullName>
        <ecNumber evidence="2">5.4.2.10</ecNumber>
    </submittedName>
</protein>
<sequence>LGDVYKRQVLIRPSGTEPLVRVMLEGQDVEKITGIAEKIAVLLTKKFG</sequence>
<evidence type="ECO:0000313" key="2">
    <source>
        <dbReference type="EMBL" id="MBC6000293.1"/>
    </source>
</evidence>
<keyword evidence="3" id="KW-1185">Reference proteome</keyword>
<evidence type="ECO:0000259" key="1">
    <source>
        <dbReference type="Pfam" id="PF00408"/>
    </source>
</evidence>
<dbReference type="SUPFAM" id="SSF55957">
    <property type="entry name" value="Phosphoglucomutase, C-terminal domain"/>
    <property type="match status" value="1"/>
</dbReference>
<dbReference type="AlphaFoldDB" id="A0A923SMG4"/>
<dbReference type="InterPro" id="IPR036900">
    <property type="entry name" value="A-D-PHexomutase_C_sf"/>
</dbReference>
<feature type="domain" description="Alpha-D-phosphohexomutase C-terminal" evidence="1">
    <location>
        <begin position="9"/>
        <end position="40"/>
    </location>
</feature>
<comment type="caution">
    <text evidence="2">The sequence shown here is derived from an EMBL/GenBank/DDBJ whole genome shotgun (WGS) entry which is preliminary data.</text>
</comment>
<feature type="non-terminal residue" evidence="2">
    <location>
        <position position="1"/>
    </location>
</feature>
<dbReference type="Pfam" id="PF00408">
    <property type="entry name" value="PGM_PMM_IV"/>
    <property type="match status" value="1"/>
</dbReference>